<evidence type="ECO:0000256" key="1">
    <source>
        <dbReference type="SAM" id="MobiDB-lite"/>
    </source>
</evidence>
<feature type="region of interest" description="Disordered" evidence="1">
    <location>
        <begin position="294"/>
        <end position="317"/>
    </location>
</feature>
<feature type="compositionally biased region" description="Polar residues" evidence="1">
    <location>
        <begin position="223"/>
        <end position="240"/>
    </location>
</feature>
<accession>A0AB34KSN2</accession>
<comment type="caution">
    <text evidence="3">The sequence shown here is derived from an EMBL/GenBank/DDBJ whole genome shotgun (WGS) entry which is preliminary data.</text>
</comment>
<feature type="region of interest" description="Disordered" evidence="1">
    <location>
        <begin position="200"/>
        <end position="241"/>
    </location>
</feature>
<proteinExistence type="predicted"/>
<dbReference type="GO" id="GO:0019825">
    <property type="term" value="F:oxygen binding"/>
    <property type="evidence" value="ECO:0007669"/>
    <property type="project" value="InterPro"/>
</dbReference>
<dbReference type="GO" id="GO:0020037">
    <property type="term" value="F:heme binding"/>
    <property type="evidence" value="ECO:0007669"/>
    <property type="project" value="InterPro"/>
</dbReference>
<dbReference type="Gene3D" id="1.10.490.10">
    <property type="entry name" value="Globins"/>
    <property type="match status" value="1"/>
</dbReference>
<dbReference type="EMBL" id="JAAQHG020000008">
    <property type="protein sequence ID" value="KAL1588098.1"/>
    <property type="molecule type" value="Genomic_DNA"/>
</dbReference>
<dbReference type="Proteomes" id="UP000803884">
    <property type="component" value="Unassembled WGS sequence"/>
</dbReference>
<sequence length="317" mass="35314">MSFVPRGIKHVDRDALYTDLGARVAYLKEFIEFGPGDLAALERGQDLVRLVIPDIVNAVYSKLLQHDITARVFSTRDSRDDENPPVWPQDGSPAIQNRKIFLRWYLTRLNQDPSKREFWEYLDKVGEMHVGSGRRNPLHVDYMFLGICMGFVQDAFTEAILTNTTVDLRLRISIVRALGKLIWIQNDLLARWHINEENIGSSSKTSSLHTPSAVPSPVIHAHNTGSPQLKPSHLDAQSFNSSASRTVSDSASYAGSNKTSLGRNKDALDDFSYNSGSSGGCPFSSMAMDNQRAGLGWPLSNGRNSGERPPSRQRGWL</sequence>
<keyword evidence="4" id="KW-1185">Reference proteome</keyword>
<protein>
    <recommendedName>
        <fullName evidence="2">Globin-sensor domain-containing protein</fullName>
    </recommendedName>
</protein>
<reference evidence="3 4" key="1">
    <citation type="journal article" date="2020" name="Microbiol. Resour. Announc.">
        <title>Draft Genome Sequence of a Cladosporium Species Isolated from the Mesophotic Ascidian Didemnum maculosum.</title>
        <authorList>
            <person name="Gioti A."/>
            <person name="Siaperas R."/>
            <person name="Nikolaivits E."/>
            <person name="Le Goff G."/>
            <person name="Ouazzani J."/>
            <person name="Kotoulas G."/>
            <person name="Topakas E."/>
        </authorList>
    </citation>
    <scope>NUCLEOTIDE SEQUENCE [LARGE SCALE GENOMIC DNA]</scope>
    <source>
        <strain evidence="3 4">TM138-S3</strain>
    </source>
</reference>
<name>A0AB34KSN2_9PEZI</name>
<feature type="domain" description="Globin-sensor" evidence="2">
    <location>
        <begin position="22"/>
        <end position="197"/>
    </location>
</feature>
<dbReference type="PANTHER" id="PTHR42071">
    <property type="entry name" value="PROTOGLOBIN DOMAIN-CONTAINING PROTEIN"/>
    <property type="match status" value="1"/>
</dbReference>
<dbReference type="Pfam" id="PF11563">
    <property type="entry name" value="Protoglobin"/>
    <property type="match status" value="1"/>
</dbReference>
<dbReference type="AlphaFoldDB" id="A0AB34KSN2"/>
<dbReference type="InterPro" id="IPR012292">
    <property type="entry name" value="Globin/Proto"/>
</dbReference>
<dbReference type="RefSeq" id="XP_069231203.1">
    <property type="nucleotide sequence ID" value="XM_069371755.1"/>
</dbReference>
<evidence type="ECO:0000259" key="2">
    <source>
        <dbReference type="Pfam" id="PF11563"/>
    </source>
</evidence>
<dbReference type="SUPFAM" id="SSF46458">
    <property type="entry name" value="Globin-like"/>
    <property type="match status" value="1"/>
</dbReference>
<dbReference type="InterPro" id="IPR044398">
    <property type="entry name" value="Globin-sensor_dom"/>
</dbReference>
<feature type="compositionally biased region" description="Low complexity" evidence="1">
    <location>
        <begin position="201"/>
        <end position="212"/>
    </location>
</feature>
<gene>
    <name evidence="3" type="ORF">WHR41_03149</name>
</gene>
<dbReference type="InterPro" id="IPR009050">
    <property type="entry name" value="Globin-like_sf"/>
</dbReference>
<dbReference type="PANTHER" id="PTHR42071:SF1">
    <property type="entry name" value="GLOBIN-SENSOR DOMAIN-CONTAINING PROTEIN"/>
    <property type="match status" value="1"/>
</dbReference>
<evidence type="ECO:0000313" key="4">
    <source>
        <dbReference type="Proteomes" id="UP000803884"/>
    </source>
</evidence>
<organism evidence="3 4">
    <name type="scientific">Cladosporium halotolerans</name>
    <dbReference type="NCBI Taxonomy" id="1052096"/>
    <lineage>
        <taxon>Eukaryota</taxon>
        <taxon>Fungi</taxon>
        <taxon>Dikarya</taxon>
        <taxon>Ascomycota</taxon>
        <taxon>Pezizomycotina</taxon>
        <taxon>Dothideomycetes</taxon>
        <taxon>Dothideomycetidae</taxon>
        <taxon>Cladosporiales</taxon>
        <taxon>Cladosporiaceae</taxon>
        <taxon>Cladosporium</taxon>
    </lineage>
</organism>
<dbReference type="GeneID" id="96004593"/>
<evidence type="ECO:0000313" key="3">
    <source>
        <dbReference type="EMBL" id="KAL1588098.1"/>
    </source>
</evidence>